<keyword evidence="1" id="KW-0808">Transferase</keyword>
<dbReference type="STRING" id="121719.APZ00_14840"/>
<sequence>MTSILIVTDAWHPQINGVVRSLELTANQLLRMGLRVEFLTPQLFRTLPCPTYPEIRLSLTTRARVAAIMDRFACDHLHIATEGPLGLMARSVALKQGKVFTTSYHTRFPEYLAARLPVPVSVTYRWLRRFHNAGQGCMVATGSLEKDLAERGFTHLMRWSRGVDAELFRPYEGSVLPPDLPRPIFMNVGRVAVEKNIEAFLNLDLPGSKVVVGSGPQLETLRKAYPDVLFTGPKTGEDLARAYASADVFVFPSLTDTFGNVLLEALACGVPVAAYPVMGPLDVIGDSGAGVLDTDLQAAALAALDIPRSYCRQVALGFSWEASSRQFLDNAIDAYSSRHDGKLPEPVPA</sequence>
<dbReference type="AlphaFoldDB" id="A0A0L0IWT8"/>
<reference evidence="1 2" key="1">
    <citation type="submission" date="2015-10" db="EMBL/GenBank/DDBJ databases">
        <title>The world's first case of liver abscess caused by Pannonibacter phragmitetus.</title>
        <authorList>
            <person name="Ming D."/>
            <person name="Wang M."/>
            <person name="Zhou Y."/>
            <person name="Jiang T."/>
            <person name="Hu S."/>
        </authorList>
    </citation>
    <scope>NUCLEOTIDE SEQUENCE [LARGE SCALE GENOMIC DNA]</scope>
    <source>
        <strain evidence="1 2">31801</strain>
    </source>
</reference>
<dbReference type="PANTHER" id="PTHR45947:SF3">
    <property type="entry name" value="SULFOQUINOVOSYL TRANSFERASE SQD2"/>
    <property type="match status" value="1"/>
</dbReference>
<accession>A0A0L0IWT8</accession>
<dbReference type="PATRIC" id="fig|121719.5.peg.982"/>
<dbReference type="EMBL" id="CP013068">
    <property type="protein sequence ID" value="ALV28179.1"/>
    <property type="molecule type" value="Genomic_DNA"/>
</dbReference>
<dbReference type="PANTHER" id="PTHR45947">
    <property type="entry name" value="SULFOQUINOVOSYL TRANSFERASE SQD2"/>
    <property type="match status" value="1"/>
</dbReference>
<dbReference type="RefSeq" id="WP_050474166.1">
    <property type="nucleotide sequence ID" value="NZ_CM011124.1"/>
</dbReference>
<dbReference type="Gene3D" id="3.40.50.2000">
    <property type="entry name" value="Glycogen Phosphorylase B"/>
    <property type="match status" value="2"/>
</dbReference>
<gene>
    <name evidence="1" type="ORF">APZ00_14840</name>
</gene>
<dbReference type="KEGG" id="pphr:APZ00_14840"/>
<evidence type="ECO:0000313" key="2">
    <source>
        <dbReference type="Proteomes" id="UP000064921"/>
    </source>
</evidence>
<dbReference type="InterPro" id="IPR028098">
    <property type="entry name" value="Glyco_trans_4-like_N"/>
</dbReference>
<dbReference type="Proteomes" id="UP000064921">
    <property type="component" value="Chromosome"/>
</dbReference>
<dbReference type="Pfam" id="PF13439">
    <property type="entry name" value="Glyco_transf_4"/>
    <property type="match status" value="1"/>
</dbReference>
<proteinExistence type="predicted"/>
<dbReference type="eggNOG" id="COG0438">
    <property type="taxonomic scope" value="Bacteria"/>
</dbReference>
<dbReference type="CDD" id="cd03814">
    <property type="entry name" value="GT4-like"/>
    <property type="match status" value="1"/>
</dbReference>
<protein>
    <submittedName>
        <fullName evidence="1">Alpha-mannosyltransferase</fullName>
    </submittedName>
</protein>
<keyword evidence="1" id="KW-0328">Glycosyltransferase</keyword>
<keyword evidence="2" id="KW-1185">Reference proteome</keyword>
<dbReference type="Pfam" id="PF13692">
    <property type="entry name" value="Glyco_trans_1_4"/>
    <property type="match status" value="1"/>
</dbReference>
<organism evidence="1 2">
    <name type="scientific">Pannonibacter phragmitetus</name>
    <dbReference type="NCBI Taxonomy" id="121719"/>
    <lineage>
        <taxon>Bacteria</taxon>
        <taxon>Pseudomonadati</taxon>
        <taxon>Pseudomonadota</taxon>
        <taxon>Alphaproteobacteria</taxon>
        <taxon>Hyphomicrobiales</taxon>
        <taxon>Stappiaceae</taxon>
        <taxon>Pannonibacter</taxon>
    </lineage>
</organism>
<name>A0A0L0IWT8_9HYPH</name>
<evidence type="ECO:0000313" key="1">
    <source>
        <dbReference type="EMBL" id="ALV28179.1"/>
    </source>
</evidence>
<dbReference type="SUPFAM" id="SSF53756">
    <property type="entry name" value="UDP-Glycosyltransferase/glycogen phosphorylase"/>
    <property type="match status" value="1"/>
</dbReference>
<dbReference type="InterPro" id="IPR050194">
    <property type="entry name" value="Glycosyltransferase_grp1"/>
</dbReference>
<dbReference type="GO" id="GO:0016757">
    <property type="term" value="F:glycosyltransferase activity"/>
    <property type="evidence" value="ECO:0007669"/>
    <property type="project" value="UniProtKB-KW"/>
</dbReference>